<accession>A0ABN6QQ07</accession>
<dbReference type="RefSeq" id="WP_261952328.1">
    <property type="nucleotide sequence ID" value="NZ_AP026073.1"/>
</dbReference>
<evidence type="ECO:0000256" key="1">
    <source>
        <dbReference type="SAM" id="SignalP"/>
    </source>
</evidence>
<name>A0ABN6QQ07_STRNI</name>
<dbReference type="Gene3D" id="2.30.30.40">
    <property type="entry name" value="SH3 Domains"/>
    <property type="match status" value="1"/>
</dbReference>
<gene>
    <name evidence="2" type="ORF">HEK616_17890</name>
</gene>
<sequence length="133" mass="14399">MNRRLFRNGVVALVAALAMVPAVAVADSGPYRHPGRYAHAVHHGGGVPVVAGRHVRHARGEAVTPPRVPLNVRSGPGITYRVIDQLGSGSVHGLRCTTTGSRVHGNPHWYRLAHRPGYVSAHYVHAFRTVPWC</sequence>
<dbReference type="EMBL" id="AP026073">
    <property type="protein sequence ID" value="BDM68302.1"/>
    <property type="molecule type" value="Genomic_DNA"/>
</dbReference>
<keyword evidence="3" id="KW-1185">Reference proteome</keyword>
<keyword evidence="1" id="KW-0732">Signal</keyword>
<protein>
    <recommendedName>
        <fullName evidence="4">SH3b domain-containing protein</fullName>
    </recommendedName>
</protein>
<evidence type="ECO:0000313" key="3">
    <source>
        <dbReference type="Proteomes" id="UP001059597"/>
    </source>
</evidence>
<proteinExistence type="predicted"/>
<reference evidence="2" key="1">
    <citation type="submission" date="2022-06" db="EMBL/GenBank/DDBJ databases">
        <title>Complete genome sequence of Streptomyces nigrescens HEK616.</title>
        <authorList>
            <person name="Asamizu S."/>
            <person name="Onaka H."/>
        </authorList>
    </citation>
    <scope>NUCLEOTIDE SEQUENCE</scope>
    <source>
        <strain evidence="2">HEK616</strain>
    </source>
</reference>
<dbReference type="Proteomes" id="UP001059597">
    <property type="component" value="Chromosome"/>
</dbReference>
<organism evidence="2 3">
    <name type="scientific">Streptomyces nigrescens</name>
    <dbReference type="NCBI Taxonomy" id="1920"/>
    <lineage>
        <taxon>Bacteria</taxon>
        <taxon>Bacillati</taxon>
        <taxon>Actinomycetota</taxon>
        <taxon>Actinomycetes</taxon>
        <taxon>Kitasatosporales</taxon>
        <taxon>Streptomycetaceae</taxon>
        <taxon>Streptomyces</taxon>
    </lineage>
</organism>
<feature type="chain" id="PRO_5046726194" description="SH3b domain-containing protein" evidence="1">
    <location>
        <begin position="27"/>
        <end position="133"/>
    </location>
</feature>
<evidence type="ECO:0000313" key="2">
    <source>
        <dbReference type="EMBL" id="BDM68302.1"/>
    </source>
</evidence>
<feature type="signal peptide" evidence="1">
    <location>
        <begin position="1"/>
        <end position="26"/>
    </location>
</feature>
<evidence type="ECO:0008006" key="4">
    <source>
        <dbReference type="Google" id="ProtNLM"/>
    </source>
</evidence>